<dbReference type="EMBL" id="MUYU01000008">
    <property type="protein sequence ID" value="OOS24883.1"/>
    <property type="molecule type" value="Genomic_DNA"/>
</dbReference>
<dbReference type="GO" id="GO:0006099">
    <property type="term" value="P:tricarboxylic acid cycle"/>
    <property type="evidence" value="ECO:0007669"/>
    <property type="project" value="InterPro"/>
</dbReference>
<dbReference type="AlphaFoldDB" id="A0A1T0CRB0"/>
<comment type="function">
    <text evidence="1">Membrane-anchoring subunit of succinate dehydrogenase (SDH).</text>
</comment>
<dbReference type="Gene3D" id="1.20.1300.10">
    <property type="entry name" value="Fumarate reductase/succinate dehydrogenase, transmembrane subunit"/>
    <property type="match status" value="1"/>
</dbReference>
<keyword evidence="9 12" id="KW-0408">Iron</keyword>
<comment type="similarity">
    <text evidence="3">Belongs to the cytochrome b560 family.</text>
</comment>
<feature type="binding site" description="axial binding residue" evidence="12">
    <location>
        <position position="84"/>
    </location>
    <ligand>
        <name>heme</name>
        <dbReference type="ChEBI" id="CHEBI:30413"/>
        <note>ligand shared with second transmembrane subunit</note>
    </ligand>
    <ligandPart>
        <name>Fe</name>
        <dbReference type="ChEBI" id="CHEBI:18248"/>
    </ligandPart>
</feature>
<dbReference type="Pfam" id="PF01127">
    <property type="entry name" value="Sdh_cyt"/>
    <property type="match status" value="1"/>
</dbReference>
<accession>A0A1T0CRB0</accession>
<feature type="transmembrane region" description="Helical" evidence="13">
    <location>
        <begin position="31"/>
        <end position="56"/>
    </location>
</feature>
<dbReference type="RefSeq" id="WP_078253702.1">
    <property type="nucleotide sequence ID" value="NZ_MUYU01000008.1"/>
</dbReference>
<dbReference type="NCBIfam" id="TIGR02970">
    <property type="entry name" value="succ_dehyd_cytB"/>
    <property type="match status" value="1"/>
</dbReference>
<evidence type="ECO:0000256" key="11">
    <source>
        <dbReference type="ARBA" id="ARBA00025912"/>
    </source>
</evidence>
<evidence type="ECO:0000256" key="7">
    <source>
        <dbReference type="ARBA" id="ARBA00022723"/>
    </source>
</evidence>
<evidence type="ECO:0000256" key="4">
    <source>
        <dbReference type="ARBA" id="ARBA00020076"/>
    </source>
</evidence>
<evidence type="ECO:0000256" key="6">
    <source>
        <dbReference type="ARBA" id="ARBA00022692"/>
    </source>
</evidence>
<keyword evidence="5 12" id="KW-0349">Heme</keyword>
<comment type="caution">
    <text evidence="14">The sequence shown here is derived from an EMBL/GenBank/DDBJ whole genome shotgun (WGS) entry which is preliminary data.</text>
</comment>
<evidence type="ECO:0000256" key="5">
    <source>
        <dbReference type="ARBA" id="ARBA00022617"/>
    </source>
</evidence>
<evidence type="ECO:0000313" key="15">
    <source>
        <dbReference type="Proteomes" id="UP000189800"/>
    </source>
</evidence>
<keyword evidence="10 13" id="KW-0472">Membrane</keyword>
<evidence type="ECO:0000313" key="14">
    <source>
        <dbReference type="EMBL" id="OOS24883.1"/>
    </source>
</evidence>
<dbReference type="InterPro" id="IPR034804">
    <property type="entry name" value="SQR/QFR_C/D"/>
</dbReference>
<feature type="transmembrane region" description="Helical" evidence="13">
    <location>
        <begin position="68"/>
        <end position="86"/>
    </location>
</feature>
<evidence type="ECO:0000256" key="13">
    <source>
        <dbReference type="SAM" id="Phobius"/>
    </source>
</evidence>
<dbReference type="SUPFAM" id="SSF81343">
    <property type="entry name" value="Fumarate reductase respiratory complex transmembrane subunits"/>
    <property type="match status" value="1"/>
</dbReference>
<keyword evidence="6 13" id="KW-0812">Transmembrane</keyword>
<dbReference type="GO" id="GO:0009055">
    <property type="term" value="F:electron transfer activity"/>
    <property type="evidence" value="ECO:0007669"/>
    <property type="project" value="InterPro"/>
</dbReference>
<dbReference type="GO" id="GO:0046872">
    <property type="term" value="F:metal ion binding"/>
    <property type="evidence" value="ECO:0007669"/>
    <property type="project" value="UniProtKB-KW"/>
</dbReference>
<comment type="cofactor">
    <cofactor evidence="12">
        <name>heme</name>
        <dbReference type="ChEBI" id="CHEBI:30413"/>
    </cofactor>
    <text evidence="12">The heme is bound between the two transmembrane subunits.</text>
</comment>
<organism evidence="14 15">
    <name type="scientific">Moraxella pluranimalium</name>
    <dbReference type="NCBI Taxonomy" id="470453"/>
    <lineage>
        <taxon>Bacteria</taxon>
        <taxon>Pseudomonadati</taxon>
        <taxon>Pseudomonadota</taxon>
        <taxon>Gammaproteobacteria</taxon>
        <taxon>Moraxellales</taxon>
        <taxon>Moraxellaceae</taxon>
        <taxon>Moraxella</taxon>
    </lineage>
</organism>
<proteinExistence type="inferred from homology"/>
<dbReference type="Proteomes" id="UP000189800">
    <property type="component" value="Unassembled WGS sequence"/>
</dbReference>
<dbReference type="PIRSF" id="PIRSF000178">
    <property type="entry name" value="SDH_cyt_b560"/>
    <property type="match status" value="1"/>
</dbReference>
<dbReference type="PANTHER" id="PTHR10978">
    <property type="entry name" value="SUCCINATE DEHYDROGENASE CYTOCHROME B560 SUBUNIT"/>
    <property type="match status" value="1"/>
</dbReference>
<dbReference type="InterPro" id="IPR014314">
    <property type="entry name" value="Succ_DH_cytb556"/>
</dbReference>
<evidence type="ECO:0000256" key="12">
    <source>
        <dbReference type="PIRSR" id="PIRSR000178-1"/>
    </source>
</evidence>
<evidence type="ECO:0000256" key="2">
    <source>
        <dbReference type="ARBA" id="ARBA00004370"/>
    </source>
</evidence>
<evidence type="ECO:0000256" key="3">
    <source>
        <dbReference type="ARBA" id="ARBA00007244"/>
    </source>
</evidence>
<evidence type="ECO:0000256" key="10">
    <source>
        <dbReference type="ARBA" id="ARBA00023136"/>
    </source>
</evidence>
<keyword evidence="15" id="KW-1185">Reference proteome</keyword>
<dbReference type="GO" id="GO:0005886">
    <property type="term" value="C:plasma membrane"/>
    <property type="evidence" value="ECO:0007669"/>
    <property type="project" value="TreeGrafter"/>
</dbReference>
<dbReference type="OrthoDB" id="9799441at2"/>
<evidence type="ECO:0000256" key="8">
    <source>
        <dbReference type="ARBA" id="ARBA00022989"/>
    </source>
</evidence>
<sequence>MPAVKSNRPINLPLSQVIAVNSKSPIAMASILHRVSGIVLFLLVPVMLCILQTSLTSQEGFDAVFENVALRFVAWIFVAATAYHFVMGIKHLLADLGMNEEFNSGRTAAVISFVIAAVLIVASFVWVMF</sequence>
<evidence type="ECO:0000256" key="1">
    <source>
        <dbReference type="ARBA" id="ARBA00004050"/>
    </source>
</evidence>
<comment type="subunit">
    <text evidence="11">Part of an enzyme complex containing four subunits: a flavoprotein, an iron-sulfur protein, plus two membrane-anchoring proteins, SdhC and SdhD. The complex can form homotrimers.</text>
</comment>
<keyword evidence="7 12" id="KW-0479">Metal-binding</keyword>
<dbReference type="InterPro" id="IPR000701">
    <property type="entry name" value="SuccDH_FuR_B_TM-su"/>
</dbReference>
<protein>
    <recommendedName>
        <fullName evidence="4">Succinate dehydrogenase cytochrome b556 subunit</fullName>
    </recommendedName>
</protein>
<name>A0A1T0CRB0_9GAMM</name>
<evidence type="ECO:0000256" key="9">
    <source>
        <dbReference type="ARBA" id="ARBA00023004"/>
    </source>
</evidence>
<dbReference type="STRING" id="470453.B0680_03660"/>
<comment type="subcellular location">
    <subcellularLocation>
        <location evidence="2">Membrane</location>
    </subcellularLocation>
</comment>
<keyword evidence="8 13" id="KW-1133">Transmembrane helix</keyword>
<dbReference type="PANTHER" id="PTHR10978:SF5">
    <property type="entry name" value="SUCCINATE DEHYDROGENASE CYTOCHROME B560 SUBUNIT, MITOCHONDRIAL"/>
    <property type="match status" value="1"/>
</dbReference>
<reference evidence="14 15" key="1">
    <citation type="submission" date="2017-02" db="EMBL/GenBank/DDBJ databases">
        <title>Draft genome sequence of Moraxella pluranimalium CCUG 54913T type strain.</title>
        <authorList>
            <person name="Salva-Serra F."/>
            <person name="Engstrom-Jakobsson H."/>
            <person name="Thorell K."/>
            <person name="Jaen-Luchoro D."/>
            <person name="Gonzales-Siles L."/>
            <person name="Karlsson R."/>
            <person name="Yazdan S."/>
            <person name="Boulund F."/>
            <person name="Johnning A."/>
            <person name="Engstrand L."/>
            <person name="Kristiansson E."/>
            <person name="Moore E."/>
        </authorList>
    </citation>
    <scope>NUCLEOTIDE SEQUENCE [LARGE SCALE GENOMIC DNA]</scope>
    <source>
        <strain evidence="14 15">CCUG 54913</strain>
    </source>
</reference>
<dbReference type="CDD" id="cd03499">
    <property type="entry name" value="SQR_TypeC_SdhC"/>
    <property type="match status" value="1"/>
</dbReference>
<gene>
    <name evidence="14" type="ORF">B0680_03660</name>
</gene>
<feature type="transmembrane region" description="Helical" evidence="13">
    <location>
        <begin position="107"/>
        <end position="128"/>
    </location>
</feature>